<feature type="compositionally biased region" description="Polar residues" evidence="1">
    <location>
        <begin position="25"/>
        <end position="40"/>
    </location>
</feature>
<dbReference type="EMBL" id="KL596893">
    <property type="protein sequence ID" value="KER22546.1"/>
    <property type="molecule type" value="Genomic_DNA"/>
</dbReference>
<dbReference type="AlphaFoldDB" id="A0A074Z5X7"/>
<gene>
    <name evidence="2" type="ORF">T265_09408</name>
</gene>
<dbReference type="RefSeq" id="XP_009173719.1">
    <property type="nucleotide sequence ID" value="XM_009175455.1"/>
</dbReference>
<accession>A0A074Z5X7</accession>
<organism evidence="2 3">
    <name type="scientific">Opisthorchis viverrini</name>
    <name type="common">Southeast Asian liver fluke</name>
    <dbReference type="NCBI Taxonomy" id="6198"/>
    <lineage>
        <taxon>Eukaryota</taxon>
        <taxon>Metazoa</taxon>
        <taxon>Spiralia</taxon>
        <taxon>Lophotrochozoa</taxon>
        <taxon>Platyhelminthes</taxon>
        <taxon>Trematoda</taxon>
        <taxon>Digenea</taxon>
        <taxon>Opisthorchiida</taxon>
        <taxon>Opisthorchiata</taxon>
        <taxon>Opisthorchiidae</taxon>
        <taxon>Opisthorchis</taxon>
    </lineage>
</organism>
<keyword evidence="3" id="KW-1185">Reference proteome</keyword>
<dbReference type="Proteomes" id="UP000054324">
    <property type="component" value="Unassembled WGS sequence"/>
</dbReference>
<proteinExistence type="predicted"/>
<feature type="compositionally biased region" description="Polar residues" evidence="1">
    <location>
        <begin position="8"/>
        <end position="17"/>
    </location>
</feature>
<dbReference type="GeneID" id="20323577"/>
<evidence type="ECO:0000256" key="1">
    <source>
        <dbReference type="SAM" id="MobiDB-lite"/>
    </source>
</evidence>
<evidence type="ECO:0000313" key="2">
    <source>
        <dbReference type="EMBL" id="KER22546.1"/>
    </source>
</evidence>
<protein>
    <submittedName>
        <fullName evidence="2">Uncharacterized protein</fullName>
    </submittedName>
</protein>
<sequence>MHSADLCDSSTNTSSTEIGRRRSDQSNSQETSSNTVQPLSRMTKFKIFPGPPVWTTRWLQQQGSKAQCLTMRLFEYRGSMVVVVTRASDFANQDRPPTT</sequence>
<dbReference type="CTD" id="20323577"/>
<name>A0A074Z5X7_OPIVI</name>
<evidence type="ECO:0000313" key="3">
    <source>
        <dbReference type="Proteomes" id="UP000054324"/>
    </source>
</evidence>
<dbReference type="KEGG" id="ovi:T265_09408"/>
<reference evidence="2 3" key="1">
    <citation type="submission" date="2013-11" db="EMBL/GenBank/DDBJ databases">
        <title>Opisthorchis viverrini - life in the bile duct.</title>
        <authorList>
            <person name="Young N.D."/>
            <person name="Nagarajan N."/>
            <person name="Lin S.J."/>
            <person name="Korhonen P.K."/>
            <person name="Jex A.R."/>
            <person name="Hall R.S."/>
            <person name="Safavi-Hemami H."/>
            <person name="Kaewkong W."/>
            <person name="Bertrand D."/>
            <person name="Gao S."/>
            <person name="Seet Q."/>
            <person name="Wongkham S."/>
            <person name="Teh B.T."/>
            <person name="Wongkham C."/>
            <person name="Intapan P.M."/>
            <person name="Maleewong W."/>
            <person name="Yang X."/>
            <person name="Hu M."/>
            <person name="Wang Z."/>
            <person name="Hofmann A."/>
            <person name="Sternberg P.W."/>
            <person name="Tan P."/>
            <person name="Wang J."/>
            <person name="Gasser R.B."/>
        </authorList>
    </citation>
    <scope>NUCLEOTIDE SEQUENCE [LARGE SCALE GENOMIC DNA]</scope>
</reference>
<feature type="region of interest" description="Disordered" evidence="1">
    <location>
        <begin position="1"/>
        <end position="42"/>
    </location>
</feature>